<evidence type="ECO:0000256" key="1">
    <source>
        <dbReference type="SAM" id="Coils"/>
    </source>
</evidence>
<feature type="compositionally biased region" description="Polar residues" evidence="2">
    <location>
        <begin position="780"/>
        <end position="798"/>
    </location>
</feature>
<reference evidence="3" key="1">
    <citation type="submission" date="2022-12" db="EMBL/GenBank/DDBJ databases">
        <authorList>
            <person name="Webb A."/>
        </authorList>
    </citation>
    <scope>NUCLEOTIDE SEQUENCE</scope>
    <source>
        <strain evidence="3">Hp1</strain>
    </source>
</reference>
<accession>A0AAV0TAK7</accession>
<proteinExistence type="predicted"/>
<comment type="caution">
    <text evidence="3">The sequence shown here is derived from an EMBL/GenBank/DDBJ whole genome shotgun (WGS) entry which is preliminary data.</text>
</comment>
<gene>
    <name evidence="3" type="ORF">HBR001_LOCUS1982</name>
</gene>
<evidence type="ECO:0000256" key="2">
    <source>
        <dbReference type="SAM" id="MobiDB-lite"/>
    </source>
</evidence>
<evidence type="ECO:0000313" key="3">
    <source>
        <dbReference type="EMBL" id="CAI5718295.1"/>
    </source>
</evidence>
<feature type="compositionally biased region" description="Basic residues" evidence="2">
    <location>
        <begin position="750"/>
        <end position="767"/>
    </location>
</feature>
<dbReference type="AlphaFoldDB" id="A0AAV0TAK7"/>
<feature type="coiled-coil region" evidence="1">
    <location>
        <begin position="328"/>
        <end position="401"/>
    </location>
</feature>
<feature type="region of interest" description="Disordered" evidence="2">
    <location>
        <begin position="737"/>
        <end position="839"/>
    </location>
</feature>
<organism evidence="3 4">
    <name type="scientific">Hyaloperonospora brassicae</name>
    <name type="common">Brassica downy mildew</name>
    <name type="synonym">Peronospora brassicae</name>
    <dbReference type="NCBI Taxonomy" id="162125"/>
    <lineage>
        <taxon>Eukaryota</taxon>
        <taxon>Sar</taxon>
        <taxon>Stramenopiles</taxon>
        <taxon>Oomycota</taxon>
        <taxon>Peronosporomycetes</taxon>
        <taxon>Peronosporales</taxon>
        <taxon>Peronosporaceae</taxon>
        <taxon>Hyaloperonospora</taxon>
    </lineage>
</organism>
<feature type="region of interest" description="Disordered" evidence="2">
    <location>
        <begin position="628"/>
        <end position="721"/>
    </location>
</feature>
<evidence type="ECO:0000313" key="4">
    <source>
        <dbReference type="Proteomes" id="UP001162031"/>
    </source>
</evidence>
<protein>
    <submittedName>
        <fullName evidence="3">Uncharacterized protein</fullName>
    </submittedName>
</protein>
<keyword evidence="4" id="KW-1185">Reference proteome</keyword>
<sequence length="928" mass="103198">MGTLPDPTMDSINDTSASQDVQTLVPLSLNLVAKKEQRLQRELTQLDEVLSQRHETLCALRERHEHVLTTNGQLQERRRVHWEKLVALRAQLGDDARHAHEERGTRAGTRDVIGGNELQATAEKCRVLQDVVRGLLDKHTALERQCMGREDQLARATVALTAKAERLKIAQNTLCLMRQDTHSTLWNLELDQAALAKADSHLEGASQRAQQEAAVFDKVDHALKLEKAALDDLEICWQNYEGMAHEEQRQLIMANEDATSEKRELQKLLESNGPTCPTDEEVLQLAKELQTQLQHVNDEVANTKFYKRELALRRKQEKEWLVFTQSSIKAKDEQLLWLERQRKHLENELKEVQKAHDADEAAYQAFLNEHKAAVGLHDGQMKDAEKQLKTTERAIVACNKKVAAATKKAGQKTKVLAELTTKLAPKQEQLEKSTATQTLVDAEILSVQSTLDQALLNVERTQQLRIAHDMESEKLRSSCTKLESEVQHTHQTLTTLSNSIAVAQTAVKNHTDEVRDKFLGTFVTDDAGVLIDLLDKEIASRTTEGTSKVDDTTIACQTDMIKQKYNETWTAARRKYGRILLQKETQYNAMVAKKIDGAVACNTQRTNMNAYTKESMCGNHIHAVSAIGPDPAIDSSMDISASENGCEDNETEVQQTNPSRAERPSNDATASKDTKLKKCLVKPRQRKTKGVQKLVPKSARRQLAPGLNLAEESPQTDKELTDVLTTDSAAVVVPAAKATRKDGSHSAVSRQHKRSGTRQPRLKRRTPAQKAGKPARIASITPTLPSTSDASTISSAQANPAADMASQDSLESQMRCDSAREASQRTRITEAPTKTAEQPQVAVTKPQVVEVHHARICCAPLHQRLRTNSDFEQMGPLCDNMSTGRTATKAPHRSRVSKPKKVSRISLGRSHISGSIVDWSAADTFSFD</sequence>
<feature type="compositionally biased region" description="Basic residues" evidence="2">
    <location>
        <begin position="677"/>
        <end position="690"/>
    </location>
</feature>
<name>A0AAV0TAK7_HYABA</name>
<dbReference type="EMBL" id="CANTFL010000199">
    <property type="protein sequence ID" value="CAI5718295.1"/>
    <property type="molecule type" value="Genomic_DNA"/>
</dbReference>
<feature type="compositionally biased region" description="Basic and acidic residues" evidence="2">
    <location>
        <begin position="817"/>
        <end position="828"/>
    </location>
</feature>
<dbReference type="Proteomes" id="UP001162031">
    <property type="component" value="Unassembled WGS sequence"/>
</dbReference>
<feature type="compositionally biased region" description="Basic and acidic residues" evidence="2">
    <location>
        <begin position="660"/>
        <end position="676"/>
    </location>
</feature>
<keyword evidence="1" id="KW-0175">Coiled coil</keyword>